<evidence type="ECO:0000256" key="1">
    <source>
        <dbReference type="SAM" id="Phobius"/>
    </source>
</evidence>
<feature type="transmembrane region" description="Helical" evidence="1">
    <location>
        <begin position="183"/>
        <end position="205"/>
    </location>
</feature>
<organism evidence="2 3">
    <name type="scientific">Kribbella jiaozuonensis</name>
    <dbReference type="NCBI Taxonomy" id="2575441"/>
    <lineage>
        <taxon>Bacteria</taxon>
        <taxon>Bacillati</taxon>
        <taxon>Actinomycetota</taxon>
        <taxon>Actinomycetes</taxon>
        <taxon>Propionibacteriales</taxon>
        <taxon>Kribbellaceae</taxon>
        <taxon>Kribbella</taxon>
    </lineage>
</organism>
<dbReference type="EMBL" id="SZPZ01000002">
    <property type="protein sequence ID" value="TKK80046.1"/>
    <property type="molecule type" value="Genomic_DNA"/>
</dbReference>
<keyword evidence="1" id="KW-0812">Transmembrane</keyword>
<protein>
    <submittedName>
        <fullName evidence="2">Uncharacterized protein</fullName>
    </submittedName>
</protein>
<accession>A0A4U3LYN7</accession>
<feature type="transmembrane region" description="Helical" evidence="1">
    <location>
        <begin position="98"/>
        <end position="117"/>
    </location>
</feature>
<feature type="transmembrane region" description="Helical" evidence="1">
    <location>
        <begin position="145"/>
        <end position="163"/>
    </location>
</feature>
<feature type="transmembrane region" description="Helical" evidence="1">
    <location>
        <begin position="64"/>
        <end position="82"/>
    </location>
</feature>
<keyword evidence="3" id="KW-1185">Reference proteome</keyword>
<proteinExistence type="predicted"/>
<evidence type="ECO:0000313" key="3">
    <source>
        <dbReference type="Proteomes" id="UP000305836"/>
    </source>
</evidence>
<keyword evidence="1" id="KW-1133">Transmembrane helix</keyword>
<gene>
    <name evidence="2" type="ORF">FDA38_17005</name>
</gene>
<name>A0A4U3LYN7_9ACTN</name>
<dbReference type="AlphaFoldDB" id="A0A4U3LYN7"/>
<evidence type="ECO:0000313" key="2">
    <source>
        <dbReference type="EMBL" id="TKK80046.1"/>
    </source>
</evidence>
<sequence>MSRRSISLLLLAVALGLLVAGGFVQFDDTSGFGAEQWILPLGGLAFVPALASVVTAWPDPKARLWLGNVLAGLTGLLIWGSISDDGFRFIWNRSEGELALLEFATGLVAFVLIANGVQPAPADATAMEPGVTQQPGPGRWLVRTAAYLCGTIFVVLVVIKAGADYYARTECPEEGDCLAPIAGFVWGALAVPVCGLAVLVIEIVLWRRRRRNTAEVGGG</sequence>
<feature type="transmembrane region" description="Helical" evidence="1">
    <location>
        <begin position="37"/>
        <end position="57"/>
    </location>
</feature>
<dbReference type="OrthoDB" id="3820364at2"/>
<comment type="caution">
    <text evidence="2">The sequence shown here is derived from an EMBL/GenBank/DDBJ whole genome shotgun (WGS) entry which is preliminary data.</text>
</comment>
<reference evidence="2 3" key="1">
    <citation type="submission" date="2019-04" db="EMBL/GenBank/DDBJ databases">
        <title>Kribbella sp. NEAU-THZ 27 nov., a novel actinomycete isolated from soil.</title>
        <authorList>
            <person name="Duan L."/>
        </authorList>
    </citation>
    <scope>NUCLEOTIDE SEQUENCE [LARGE SCALE GENOMIC DNA]</scope>
    <source>
        <strain evidence="3">NEAU-THZ27</strain>
    </source>
</reference>
<keyword evidence="1" id="KW-0472">Membrane</keyword>
<dbReference type="Proteomes" id="UP000305836">
    <property type="component" value="Unassembled WGS sequence"/>
</dbReference>
<dbReference type="RefSeq" id="WP_137254986.1">
    <property type="nucleotide sequence ID" value="NZ_JBHSPQ010000001.1"/>
</dbReference>